<dbReference type="SUPFAM" id="SSF46689">
    <property type="entry name" value="Homeodomain-like"/>
    <property type="match status" value="1"/>
</dbReference>
<keyword evidence="5" id="KW-1185">Reference proteome</keyword>
<dbReference type="InterPro" id="IPR050109">
    <property type="entry name" value="HTH-type_TetR-like_transc_reg"/>
</dbReference>
<evidence type="ECO:0000313" key="4">
    <source>
        <dbReference type="EMBL" id="RZU60494.1"/>
    </source>
</evidence>
<keyword evidence="1 2" id="KW-0238">DNA-binding</keyword>
<gene>
    <name evidence="4" type="ORF">EV380_0024</name>
</gene>
<dbReference type="PROSITE" id="PS50977">
    <property type="entry name" value="HTH_TETR_2"/>
    <property type="match status" value="1"/>
</dbReference>
<accession>A0A4Q8A992</accession>
<feature type="DNA-binding region" description="H-T-H motif" evidence="2">
    <location>
        <begin position="48"/>
        <end position="67"/>
    </location>
</feature>
<dbReference type="PRINTS" id="PR00455">
    <property type="entry name" value="HTHTETR"/>
</dbReference>
<evidence type="ECO:0000313" key="5">
    <source>
        <dbReference type="Proteomes" id="UP000292685"/>
    </source>
</evidence>
<dbReference type="PANTHER" id="PTHR30055:SF209">
    <property type="entry name" value="POSSIBLE TRANSCRIPTIONAL REGULATORY PROTEIN (PROBABLY TETR-FAMILY)"/>
    <property type="match status" value="1"/>
</dbReference>
<dbReference type="InterPro" id="IPR009057">
    <property type="entry name" value="Homeodomain-like_sf"/>
</dbReference>
<protein>
    <submittedName>
        <fullName evidence="4">TetR family transcriptional regulator</fullName>
    </submittedName>
</protein>
<reference evidence="4 5" key="1">
    <citation type="submission" date="2019-02" db="EMBL/GenBank/DDBJ databases">
        <title>Sequencing the genomes of 1000 actinobacteria strains.</title>
        <authorList>
            <person name="Klenk H.-P."/>
        </authorList>
    </citation>
    <scope>NUCLEOTIDE SEQUENCE [LARGE SCALE GENOMIC DNA]</scope>
    <source>
        <strain evidence="4 5">DSM 17364</strain>
    </source>
</reference>
<dbReference type="Pfam" id="PF00440">
    <property type="entry name" value="TetR_N"/>
    <property type="match status" value="1"/>
</dbReference>
<proteinExistence type="predicted"/>
<comment type="caution">
    <text evidence="4">The sequence shown here is derived from an EMBL/GenBank/DDBJ whole genome shotgun (WGS) entry which is preliminary data.</text>
</comment>
<dbReference type="Proteomes" id="UP000292685">
    <property type="component" value="Unassembled WGS sequence"/>
</dbReference>
<sequence length="230" mass="25655">MREGYSLRMDETPLPMHARRRELGEASRQHILDVAVRLMSERGFEGTAMSALCKETGLPASSIYWHFGSKDGLLEAVMERGGEQFFTSFPDPGDAAEPADKLRRFVRSTGAWLLEESRNGQFLQLQLRFRLSRRAPLAEKFAAKADAGMQKSIEYVRAWIAYAYASEGEEVAQRLAAETAHFAVAMLDGVFIMVYDDDRVDAVEMIDDAAEALVSRVESRLAAIKPAATE</sequence>
<name>A0A4Q8A992_9MICC</name>
<evidence type="ECO:0000259" key="3">
    <source>
        <dbReference type="PROSITE" id="PS50977"/>
    </source>
</evidence>
<dbReference type="InterPro" id="IPR001647">
    <property type="entry name" value="HTH_TetR"/>
</dbReference>
<dbReference type="AlphaFoldDB" id="A0A4Q8A992"/>
<dbReference type="PANTHER" id="PTHR30055">
    <property type="entry name" value="HTH-TYPE TRANSCRIPTIONAL REGULATOR RUTR"/>
    <property type="match status" value="1"/>
</dbReference>
<organism evidence="4 5">
    <name type="scientific">Zhihengliuella halotolerans</name>
    <dbReference type="NCBI Taxonomy" id="370736"/>
    <lineage>
        <taxon>Bacteria</taxon>
        <taxon>Bacillati</taxon>
        <taxon>Actinomycetota</taxon>
        <taxon>Actinomycetes</taxon>
        <taxon>Micrococcales</taxon>
        <taxon>Micrococcaceae</taxon>
        <taxon>Zhihengliuella</taxon>
    </lineage>
</organism>
<dbReference type="EMBL" id="SHLA01000001">
    <property type="protein sequence ID" value="RZU60494.1"/>
    <property type="molecule type" value="Genomic_DNA"/>
</dbReference>
<evidence type="ECO:0000256" key="1">
    <source>
        <dbReference type="ARBA" id="ARBA00023125"/>
    </source>
</evidence>
<dbReference type="GO" id="GO:0003700">
    <property type="term" value="F:DNA-binding transcription factor activity"/>
    <property type="evidence" value="ECO:0007669"/>
    <property type="project" value="TreeGrafter"/>
</dbReference>
<dbReference type="Gene3D" id="1.10.357.10">
    <property type="entry name" value="Tetracycline Repressor, domain 2"/>
    <property type="match status" value="1"/>
</dbReference>
<evidence type="ECO:0000256" key="2">
    <source>
        <dbReference type="PROSITE-ProRule" id="PRU00335"/>
    </source>
</evidence>
<feature type="domain" description="HTH tetR-type" evidence="3">
    <location>
        <begin position="25"/>
        <end position="85"/>
    </location>
</feature>
<dbReference type="GO" id="GO:0000976">
    <property type="term" value="F:transcription cis-regulatory region binding"/>
    <property type="evidence" value="ECO:0007669"/>
    <property type="project" value="TreeGrafter"/>
</dbReference>